<evidence type="ECO:0000256" key="1">
    <source>
        <dbReference type="SAM" id="MobiDB-lite"/>
    </source>
</evidence>
<dbReference type="EMBL" id="BQKY01000007">
    <property type="protein sequence ID" value="GJN90593.1"/>
    <property type="molecule type" value="Genomic_DNA"/>
</dbReference>
<evidence type="ECO:0000256" key="2">
    <source>
        <dbReference type="SAM" id="Phobius"/>
    </source>
</evidence>
<feature type="compositionally biased region" description="Acidic residues" evidence="1">
    <location>
        <begin position="12"/>
        <end position="31"/>
    </location>
</feature>
<feature type="region of interest" description="Disordered" evidence="1">
    <location>
        <begin position="355"/>
        <end position="407"/>
    </location>
</feature>
<feature type="transmembrane region" description="Helical" evidence="2">
    <location>
        <begin position="56"/>
        <end position="81"/>
    </location>
</feature>
<keyword evidence="4" id="KW-1185">Reference proteome</keyword>
<protein>
    <recommendedName>
        <fullName evidence="5">Transmembrane protein</fullName>
    </recommendedName>
</protein>
<feature type="compositionally biased region" description="Low complexity" evidence="1">
    <location>
        <begin position="360"/>
        <end position="371"/>
    </location>
</feature>
<organism evidence="3 4">
    <name type="scientific">Rhodotorula paludigena</name>
    <dbReference type="NCBI Taxonomy" id="86838"/>
    <lineage>
        <taxon>Eukaryota</taxon>
        <taxon>Fungi</taxon>
        <taxon>Dikarya</taxon>
        <taxon>Basidiomycota</taxon>
        <taxon>Pucciniomycotina</taxon>
        <taxon>Microbotryomycetes</taxon>
        <taxon>Sporidiobolales</taxon>
        <taxon>Sporidiobolaceae</taxon>
        <taxon>Rhodotorula</taxon>
    </lineage>
</organism>
<proteinExistence type="predicted"/>
<keyword evidence="2" id="KW-0812">Transmembrane</keyword>
<evidence type="ECO:0008006" key="5">
    <source>
        <dbReference type="Google" id="ProtNLM"/>
    </source>
</evidence>
<reference evidence="3 4" key="1">
    <citation type="submission" date="2021-12" db="EMBL/GenBank/DDBJ databases">
        <title>High titer production of polyol ester of fatty acids by Rhodotorula paludigena BS15 towards product separation-free biomass refinery.</title>
        <authorList>
            <person name="Mano J."/>
            <person name="Ono H."/>
            <person name="Tanaka T."/>
            <person name="Naito K."/>
            <person name="Sushida H."/>
            <person name="Ike M."/>
            <person name="Tokuyasu K."/>
            <person name="Kitaoka M."/>
        </authorList>
    </citation>
    <scope>NUCLEOTIDE SEQUENCE [LARGE SCALE GENOMIC DNA]</scope>
    <source>
        <strain evidence="3 4">BS15</strain>
    </source>
</reference>
<dbReference type="Proteomes" id="UP001342314">
    <property type="component" value="Unassembled WGS sequence"/>
</dbReference>
<feature type="transmembrane region" description="Helical" evidence="2">
    <location>
        <begin position="237"/>
        <end position="259"/>
    </location>
</feature>
<comment type="caution">
    <text evidence="3">The sequence shown here is derived from an EMBL/GenBank/DDBJ whole genome shotgun (WGS) entry which is preliminary data.</text>
</comment>
<feature type="transmembrane region" description="Helical" evidence="2">
    <location>
        <begin position="189"/>
        <end position="211"/>
    </location>
</feature>
<feature type="transmembrane region" description="Helical" evidence="2">
    <location>
        <begin position="87"/>
        <end position="109"/>
    </location>
</feature>
<feature type="transmembrane region" description="Helical" evidence="2">
    <location>
        <begin position="154"/>
        <end position="177"/>
    </location>
</feature>
<accession>A0AAV5GPJ9</accession>
<evidence type="ECO:0000313" key="3">
    <source>
        <dbReference type="EMBL" id="GJN90593.1"/>
    </source>
</evidence>
<keyword evidence="2" id="KW-0472">Membrane</keyword>
<keyword evidence="2" id="KW-1133">Transmembrane helix</keyword>
<gene>
    <name evidence="3" type="ORF">Rhopal_003605-T1</name>
</gene>
<feature type="transmembrane region" description="Helical" evidence="2">
    <location>
        <begin position="317"/>
        <end position="338"/>
    </location>
</feature>
<sequence>MGRHRRGPPSDSDPEEPLTEEDAAEDLDDSGDDKGAGPSAGGKGDKFERYRTRHKLLWVALSGTVAVLDAVVAVMQCVLSLGIPASLYGTAAAFNGLAALYIGAAALAIQFGVGGRTHFDMGIALLQFRFSLVMGNTKKSHQDLEHAANKTRNALLIPLLNVGGAVVLLIASIVVQVSSTKYWPTYAKVPGIIGCVGVGVYAIVAGVAWFLTKRGTDYHNPEKNHRSDKTKHPMQQLGFFSVIGVGCLAVFLSGAFWYMMLCLAWDRESQGGSDRKSWYVKGALQFLSAMRADRHRAERSGSFVTLNVTDDGCVTNLVYAPVLLAGAALLGVLLFLYIRSISLSINYFKSARDLGRGSRRSSSSGALGQSQYDNGGNDYDRDPYGSGTDGSDISDFDDNKGGRRGGW</sequence>
<evidence type="ECO:0000313" key="4">
    <source>
        <dbReference type="Proteomes" id="UP001342314"/>
    </source>
</evidence>
<name>A0AAV5GPJ9_9BASI</name>
<dbReference type="AlphaFoldDB" id="A0AAV5GPJ9"/>
<feature type="region of interest" description="Disordered" evidence="1">
    <location>
        <begin position="1"/>
        <end position="46"/>
    </location>
</feature>